<feature type="chain" id="PRO_5021969287" description="Cyanovirin-N domain-containing protein" evidence="1">
    <location>
        <begin position="23"/>
        <end position="157"/>
    </location>
</feature>
<dbReference type="OrthoDB" id="3924599at2759"/>
<evidence type="ECO:0000313" key="2">
    <source>
        <dbReference type="EMBL" id="QDS74076.1"/>
    </source>
</evidence>
<reference evidence="2 3" key="1">
    <citation type="submission" date="2019-07" db="EMBL/GenBank/DDBJ databases">
        <title>Finished genome of Venturia effusa.</title>
        <authorList>
            <person name="Young C.A."/>
            <person name="Cox M.P."/>
            <person name="Ganley A.R.D."/>
            <person name="David W.J."/>
        </authorList>
    </citation>
    <scope>NUCLEOTIDE SEQUENCE [LARGE SCALE GENOMIC DNA]</scope>
    <source>
        <strain evidence="3">albino</strain>
    </source>
</reference>
<keyword evidence="3" id="KW-1185">Reference proteome</keyword>
<dbReference type="EMBL" id="CP042194">
    <property type="protein sequence ID" value="QDS74076.1"/>
    <property type="molecule type" value="Genomic_DNA"/>
</dbReference>
<proteinExistence type="predicted"/>
<sequence length="157" mass="16360">MVAVNHFYTHLLLSVFVFFATASPLRPRDALPADSITYCSTPTSTACTLTLDPASDVVVTLNGGWSGRFECYGTINGVDRYYAGHPPAAPGANGLSQECWASASSLAAVPGGTGRLTCLKSSLANCCDWVAARTDDYEIEGLSCPVVPGLATGNYGS</sequence>
<evidence type="ECO:0008006" key="4">
    <source>
        <dbReference type="Google" id="ProtNLM"/>
    </source>
</evidence>
<dbReference type="AlphaFoldDB" id="A0A517LES1"/>
<protein>
    <recommendedName>
        <fullName evidence="4">Cyanovirin-N domain-containing protein</fullName>
    </recommendedName>
</protein>
<feature type="signal peptide" evidence="1">
    <location>
        <begin position="1"/>
        <end position="22"/>
    </location>
</feature>
<name>A0A517LES1_9PEZI</name>
<organism evidence="2 3">
    <name type="scientific">Venturia effusa</name>
    <dbReference type="NCBI Taxonomy" id="50376"/>
    <lineage>
        <taxon>Eukaryota</taxon>
        <taxon>Fungi</taxon>
        <taxon>Dikarya</taxon>
        <taxon>Ascomycota</taxon>
        <taxon>Pezizomycotina</taxon>
        <taxon>Dothideomycetes</taxon>
        <taxon>Pleosporomycetidae</taxon>
        <taxon>Venturiales</taxon>
        <taxon>Venturiaceae</taxon>
        <taxon>Venturia</taxon>
    </lineage>
</organism>
<evidence type="ECO:0000313" key="3">
    <source>
        <dbReference type="Proteomes" id="UP000316270"/>
    </source>
</evidence>
<gene>
    <name evidence="2" type="ORF">FKW77_009498</name>
</gene>
<dbReference type="Proteomes" id="UP000316270">
    <property type="component" value="Chromosome 10"/>
</dbReference>
<accession>A0A517LES1</accession>
<evidence type="ECO:0000256" key="1">
    <source>
        <dbReference type="SAM" id="SignalP"/>
    </source>
</evidence>
<keyword evidence="1" id="KW-0732">Signal</keyword>